<comment type="caution">
    <text evidence="2">The sequence shown here is derived from an EMBL/GenBank/DDBJ whole genome shotgun (WGS) entry which is preliminary data.</text>
</comment>
<dbReference type="Proteomes" id="UP000696573">
    <property type="component" value="Unassembled WGS sequence"/>
</dbReference>
<name>A0A9N9V6M4_9HYPO</name>
<dbReference type="EMBL" id="CABFNQ020000639">
    <property type="protein sequence ID" value="CAH0020265.1"/>
    <property type="molecule type" value="Genomic_DNA"/>
</dbReference>
<accession>A0A9N9V6M4</accession>
<evidence type="ECO:0000256" key="1">
    <source>
        <dbReference type="SAM" id="MobiDB-lite"/>
    </source>
</evidence>
<feature type="region of interest" description="Disordered" evidence="1">
    <location>
        <begin position="1"/>
        <end position="28"/>
    </location>
</feature>
<gene>
    <name evidence="2" type="ORF">CRHIZ90672A_00017207</name>
</gene>
<reference evidence="2" key="1">
    <citation type="submission" date="2021-10" db="EMBL/GenBank/DDBJ databases">
        <authorList>
            <person name="Piombo E."/>
        </authorList>
    </citation>
    <scope>NUCLEOTIDE SEQUENCE</scope>
</reference>
<keyword evidence="3" id="KW-1185">Reference proteome</keyword>
<proteinExistence type="predicted"/>
<evidence type="ECO:0000313" key="3">
    <source>
        <dbReference type="Proteomes" id="UP000696573"/>
    </source>
</evidence>
<sequence length="89" mass="10263">MPSPGRTAPRQAPHKSFPRSGGMRETGRQQIRLTILRTDKATIRSHQRTKETLEARRMRLVFRDDFEAGHDVRVHLWPLLEEACDGDEG</sequence>
<protein>
    <submittedName>
        <fullName evidence="2">Uncharacterized protein</fullName>
    </submittedName>
</protein>
<evidence type="ECO:0000313" key="2">
    <source>
        <dbReference type="EMBL" id="CAH0020265.1"/>
    </source>
</evidence>
<organism evidence="2 3">
    <name type="scientific">Clonostachys rhizophaga</name>
    <dbReference type="NCBI Taxonomy" id="160324"/>
    <lineage>
        <taxon>Eukaryota</taxon>
        <taxon>Fungi</taxon>
        <taxon>Dikarya</taxon>
        <taxon>Ascomycota</taxon>
        <taxon>Pezizomycotina</taxon>
        <taxon>Sordariomycetes</taxon>
        <taxon>Hypocreomycetidae</taxon>
        <taxon>Hypocreales</taxon>
        <taxon>Bionectriaceae</taxon>
        <taxon>Clonostachys</taxon>
    </lineage>
</organism>
<dbReference type="AlphaFoldDB" id="A0A9N9V6M4"/>